<dbReference type="Proteomes" id="UP000026739">
    <property type="component" value="Unassembled WGS sequence"/>
</dbReference>
<accession>A0A059L460</accession>
<evidence type="ECO:0000313" key="1">
    <source>
        <dbReference type="EMBL" id="KDD68905.1"/>
    </source>
</evidence>
<dbReference type="EMBL" id="AZQQ01000074">
    <property type="protein sequence ID" value="KDD68905.1"/>
    <property type="molecule type" value="Genomic_DNA"/>
</dbReference>
<organism evidence="1 2">
    <name type="scientific">Pseudomonas mandelii PD30</name>
    <dbReference type="NCBI Taxonomy" id="1419583"/>
    <lineage>
        <taxon>Bacteria</taxon>
        <taxon>Pseudomonadati</taxon>
        <taxon>Pseudomonadota</taxon>
        <taxon>Gammaproteobacteria</taxon>
        <taxon>Pseudomonadales</taxon>
        <taxon>Pseudomonadaceae</taxon>
        <taxon>Pseudomonas</taxon>
    </lineage>
</organism>
<gene>
    <name evidence="1" type="ORF">V466_10795</name>
</gene>
<dbReference type="AlphaFoldDB" id="A0A059L460"/>
<comment type="caution">
    <text evidence="1">The sequence shown here is derived from an EMBL/GenBank/DDBJ whole genome shotgun (WGS) entry which is preliminary data.</text>
</comment>
<reference evidence="1 2" key="1">
    <citation type="submission" date="2013-12" db="EMBL/GenBank/DDBJ databases">
        <authorList>
            <person name="Formusa P.A."/>
            <person name="Habash M."/>
            <person name="Lee H."/>
            <person name="Trevors J.T."/>
        </authorList>
    </citation>
    <scope>NUCLEOTIDE SEQUENCE [LARGE SCALE GENOMIC DNA]</scope>
    <source>
        <strain evidence="1 2">PD30</strain>
    </source>
</reference>
<proteinExistence type="predicted"/>
<protein>
    <submittedName>
        <fullName evidence="1">Uncharacterized protein</fullName>
    </submittedName>
</protein>
<evidence type="ECO:0000313" key="2">
    <source>
        <dbReference type="Proteomes" id="UP000026739"/>
    </source>
</evidence>
<name>A0A059L460_9PSED</name>
<sequence length="46" mass="5017">MDNHDSPLRCGVLRWVKADPTLTVFERKAFAAMVNIDISDGGNIAA</sequence>